<evidence type="ECO:0000256" key="1">
    <source>
        <dbReference type="ARBA" id="ARBA00006845"/>
    </source>
</evidence>
<evidence type="ECO:0000313" key="4">
    <source>
        <dbReference type="Proteomes" id="UP000037931"/>
    </source>
</evidence>
<dbReference type="InterPro" id="IPR035905">
    <property type="entry name" value="Barstar-like_sf"/>
</dbReference>
<dbReference type="InterPro" id="IPR000468">
    <property type="entry name" value="Barstar"/>
</dbReference>
<dbReference type="Gene3D" id="3.30.370.10">
    <property type="entry name" value="Barstar-like"/>
    <property type="match status" value="1"/>
</dbReference>
<accession>A0A0N0E1L9</accession>
<dbReference type="Pfam" id="PF01337">
    <property type="entry name" value="Barstar"/>
    <property type="match status" value="1"/>
</dbReference>
<evidence type="ECO:0000313" key="3">
    <source>
        <dbReference type="EMBL" id="KPA87850.1"/>
    </source>
</evidence>
<dbReference type="PATRIC" id="fig|50340.43.peg.3520"/>
<dbReference type="OrthoDB" id="7575400at2"/>
<protein>
    <submittedName>
        <fullName evidence="3">Barstar, RNAse (Barnase) inhibitor</fullName>
    </submittedName>
</protein>
<comment type="caution">
    <text evidence="3">The sequence shown here is derived from an EMBL/GenBank/DDBJ whole genome shotgun (WGS) entry which is preliminary data.</text>
</comment>
<keyword evidence="4" id="KW-1185">Reference proteome</keyword>
<sequence length="95" mass="10715">MKRLSLVEVDLSDVTSSDALHSLLSHALGFPGWYGCNWDAFWDAITALVPMPLQLKLLGWESFSRRLPNDARLLKECLDDMQAQYPEDASDVEFG</sequence>
<proteinExistence type="inferred from homology"/>
<gene>
    <name evidence="3" type="ORF">PF66_05808</name>
</gene>
<comment type="similarity">
    <text evidence="1">Belongs to the barstar family.</text>
</comment>
<dbReference type="RefSeq" id="WP_054064517.1">
    <property type="nucleotide sequence ID" value="NZ_JSYZ01000026.1"/>
</dbReference>
<dbReference type="AlphaFoldDB" id="A0A0N0E1L9"/>
<dbReference type="EMBL" id="JSYZ01000026">
    <property type="protein sequence ID" value="KPA87850.1"/>
    <property type="molecule type" value="Genomic_DNA"/>
</dbReference>
<name>A0A0N0E1L9_9PSED</name>
<organism evidence="3 4">
    <name type="scientific">Pseudomonas asplenii</name>
    <dbReference type="NCBI Taxonomy" id="53407"/>
    <lineage>
        <taxon>Bacteria</taxon>
        <taxon>Pseudomonadati</taxon>
        <taxon>Pseudomonadota</taxon>
        <taxon>Gammaproteobacteria</taxon>
        <taxon>Pseudomonadales</taxon>
        <taxon>Pseudomonadaceae</taxon>
        <taxon>Pseudomonas</taxon>
    </lineage>
</organism>
<dbReference type="STRING" id="50340.PF66_05808"/>
<reference evidence="3 4" key="1">
    <citation type="journal article" date="2015" name="PLoS ONE">
        <title>Rice-Infecting Pseudomonas Genomes Are Highly Accessorized and Harbor Multiple Putative Virulence Mechanisms to Cause Sheath Brown Rot.</title>
        <authorList>
            <person name="Quibod I.L."/>
            <person name="Grande G."/>
            <person name="Oreiro E.G."/>
            <person name="Borja F.N."/>
            <person name="Dossa G.S."/>
            <person name="Mauleon R."/>
            <person name="Cruz C.V."/>
            <person name="Oliva R."/>
        </authorList>
    </citation>
    <scope>NUCLEOTIDE SEQUENCE [LARGE SCALE GENOMIC DNA]</scope>
    <source>
        <strain evidence="3 4">IRRI 6609</strain>
    </source>
</reference>
<feature type="domain" description="Barstar (barnase inhibitor)" evidence="2">
    <location>
        <begin position="6"/>
        <end position="89"/>
    </location>
</feature>
<evidence type="ECO:0000259" key="2">
    <source>
        <dbReference type="Pfam" id="PF01337"/>
    </source>
</evidence>
<dbReference type="SUPFAM" id="SSF52038">
    <property type="entry name" value="Barstar-related"/>
    <property type="match status" value="1"/>
</dbReference>
<dbReference type="CDD" id="cd05140">
    <property type="entry name" value="Barstar_AU1054-like"/>
    <property type="match status" value="1"/>
</dbReference>
<dbReference type="Proteomes" id="UP000037931">
    <property type="component" value="Unassembled WGS sequence"/>
</dbReference>